<keyword evidence="3" id="KW-1185">Reference proteome</keyword>
<proteinExistence type="inferred from homology"/>
<dbReference type="PANTHER" id="PTHR47505:SF1">
    <property type="entry name" value="DNA UTILIZATION PROTEIN YHGH"/>
    <property type="match status" value="1"/>
</dbReference>
<dbReference type="Proteomes" id="UP000095759">
    <property type="component" value="Unassembled WGS sequence"/>
</dbReference>
<gene>
    <name evidence="2" type="ORF">AS594_21140</name>
</gene>
<dbReference type="SUPFAM" id="SSF53271">
    <property type="entry name" value="PRTase-like"/>
    <property type="match status" value="1"/>
</dbReference>
<name>A0A1E5PAP4_9ACTN</name>
<accession>A0A1E5PAP4</accession>
<comment type="similarity">
    <text evidence="1">Belongs to the ComF/GntX family.</text>
</comment>
<dbReference type="EMBL" id="MEHJ01000001">
    <property type="protein sequence ID" value="OEJ26621.1"/>
    <property type="molecule type" value="Genomic_DNA"/>
</dbReference>
<keyword evidence="2" id="KW-0328">Glycosyltransferase</keyword>
<evidence type="ECO:0000313" key="2">
    <source>
        <dbReference type="EMBL" id="OEJ26621.1"/>
    </source>
</evidence>
<dbReference type="GO" id="GO:0016757">
    <property type="term" value="F:glycosyltransferase activity"/>
    <property type="evidence" value="ECO:0007669"/>
    <property type="project" value="UniProtKB-KW"/>
</dbReference>
<dbReference type="STRING" id="285458.BGM19_15820"/>
<comment type="caution">
    <text evidence="2">The sequence shown here is derived from an EMBL/GenBank/DDBJ whole genome shotgun (WGS) entry which is preliminary data.</text>
</comment>
<sequence length="242" mass="24674">MRGWWREVAGLVLPVACGGCGRPRALLCAECEQALYGAGPRRARPWPEPPGLPLVHAAAPYEDAVRAVLLGHKERGALELAWALGGALAGAVRSSAAASPGGAAGPLLLVPVPSARSAVRARGHDPVRRIARAAASRLRSAGVPARVSAVLRQWRAVSDQAGLSAPERAANLAGALEVVVGGGRLLEGGRAVLVDDVMTTGASLAEAARALSAVAERPIFASGQVRAAVVAAPSLSFVINRN</sequence>
<dbReference type="PANTHER" id="PTHR47505">
    <property type="entry name" value="DNA UTILIZATION PROTEIN YHGH"/>
    <property type="match status" value="1"/>
</dbReference>
<keyword evidence="2" id="KW-0808">Transferase</keyword>
<dbReference type="RefSeq" id="WP_069928528.1">
    <property type="nucleotide sequence ID" value="NZ_MEHI01000001.1"/>
</dbReference>
<evidence type="ECO:0000256" key="1">
    <source>
        <dbReference type="ARBA" id="ARBA00008007"/>
    </source>
</evidence>
<organism evidence="2 3">
    <name type="scientific">Streptomyces agglomeratus</name>
    <dbReference type="NCBI Taxonomy" id="285458"/>
    <lineage>
        <taxon>Bacteria</taxon>
        <taxon>Bacillati</taxon>
        <taxon>Actinomycetota</taxon>
        <taxon>Actinomycetes</taxon>
        <taxon>Kitasatosporales</taxon>
        <taxon>Streptomycetaceae</taxon>
        <taxon>Streptomyces</taxon>
    </lineage>
</organism>
<reference evidence="2 3" key="1">
    <citation type="submission" date="2016-08" db="EMBL/GenBank/DDBJ databases">
        <title>Complete genome sequence of Streptomyces agglomeratus strain 6-3-2, a novel anti-MRSA actinomycete isolated from Wuli of Tebit, China.</title>
        <authorList>
            <person name="Chen X."/>
        </authorList>
    </citation>
    <scope>NUCLEOTIDE SEQUENCE [LARGE SCALE GENOMIC DNA]</scope>
    <source>
        <strain evidence="2 3">6-3-2</strain>
    </source>
</reference>
<protein>
    <submittedName>
        <fullName evidence="2">Phosphoribosyltransferase</fullName>
    </submittedName>
</protein>
<dbReference type="CDD" id="cd06223">
    <property type="entry name" value="PRTases_typeI"/>
    <property type="match status" value="1"/>
</dbReference>
<dbReference type="OrthoDB" id="5244859at2"/>
<dbReference type="InterPro" id="IPR051910">
    <property type="entry name" value="ComF/GntX_DNA_util-trans"/>
</dbReference>
<dbReference type="AlphaFoldDB" id="A0A1E5PAP4"/>
<dbReference type="InterPro" id="IPR000836">
    <property type="entry name" value="PRTase_dom"/>
</dbReference>
<evidence type="ECO:0000313" key="3">
    <source>
        <dbReference type="Proteomes" id="UP000095759"/>
    </source>
</evidence>
<dbReference type="Gene3D" id="3.40.50.2020">
    <property type="match status" value="1"/>
</dbReference>
<dbReference type="InterPro" id="IPR029057">
    <property type="entry name" value="PRTase-like"/>
</dbReference>